<evidence type="ECO:0000313" key="2">
    <source>
        <dbReference type="Proteomes" id="UP000250235"/>
    </source>
</evidence>
<keyword evidence="2" id="KW-1185">Reference proteome</keyword>
<dbReference type="Proteomes" id="UP000250235">
    <property type="component" value="Unassembled WGS sequence"/>
</dbReference>
<evidence type="ECO:0000313" key="1">
    <source>
        <dbReference type="EMBL" id="KZV07054.1"/>
    </source>
</evidence>
<accession>A0A2Z6ZX39</accession>
<proteinExistence type="predicted"/>
<dbReference type="EMBL" id="KV045418">
    <property type="protein sequence ID" value="KZV07054.1"/>
    <property type="molecule type" value="Genomic_DNA"/>
</dbReference>
<dbReference type="AlphaFoldDB" id="A0A2Z6ZX39"/>
<gene>
    <name evidence="1" type="ORF">F511_45464</name>
</gene>
<sequence length="162" mass="17801">MCGRWLLLWRDVVRWRLPDGALVLRHSLACRWARNCALAVRWPHGVASLIARKGRNSCLHCAPLLDDHGATVAGRSDAAGRCVRRAGCARCVLVARRCTRRRALPPRFRGGGAAAGRPPLRRVSDDVVTAGMNSSRVWFGLSRAAREVFGPKHDVGPGFGRF</sequence>
<reference evidence="1 2" key="1">
    <citation type="journal article" date="2015" name="Proc. Natl. Acad. Sci. U.S.A.">
        <title>The resurrection genome of Boea hygrometrica: A blueprint for survival of dehydration.</title>
        <authorList>
            <person name="Xiao L."/>
            <person name="Yang G."/>
            <person name="Zhang L."/>
            <person name="Yang X."/>
            <person name="Zhao S."/>
            <person name="Ji Z."/>
            <person name="Zhou Q."/>
            <person name="Hu M."/>
            <person name="Wang Y."/>
            <person name="Chen M."/>
            <person name="Xu Y."/>
            <person name="Jin H."/>
            <person name="Xiao X."/>
            <person name="Hu G."/>
            <person name="Bao F."/>
            <person name="Hu Y."/>
            <person name="Wan P."/>
            <person name="Li L."/>
            <person name="Deng X."/>
            <person name="Kuang T."/>
            <person name="Xiang C."/>
            <person name="Zhu J.K."/>
            <person name="Oliver M.J."/>
            <person name="He Y."/>
        </authorList>
    </citation>
    <scope>NUCLEOTIDE SEQUENCE [LARGE SCALE GENOMIC DNA]</scope>
    <source>
        <strain evidence="2">cv. XS01</strain>
    </source>
</reference>
<protein>
    <submittedName>
        <fullName evidence="1">Uncharacterized protein</fullName>
    </submittedName>
</protein>
<organism evidence="1 2">
    <name type="scientific">Dorcoceras hygrometricum</name>
    <dbReference type="NCBI Taxonomy" id="472368"/>
    <lineage>
        <taxon>Eukaryota</taxon>
        <taxon>Viridiplantae</taxon>
        <taxon>Streptophyta</taxon>
        <taxon>Embryophyta</taxon>
        <taxon>Tracheophyta</taxon>
        <taxon>Spermatophyta</taxon>
        <taxon>Magnoliopsida</taxon>
        <taxon>eudicotyledons</taxon>
        <taxon>Gunneridae</taxon>
        <taxon>Pentapetalae</taxon>
        <taxon>asterids</taxon>
        <taxon>lamiids</taxon>
        <taxon>Lamiales</taxon>
        <taxon>Gesneriaceae</taxon>
        <taxon>Didymocarpoideae</taxon>
        <taxon>Trichosporeae</taxon>
        <taxon>Loxocarpinae</taxon>
        <taxon>Dorcoceras</taxon>
    </lineage>
</organism>
<name>A0A2Z6ZX39_9LAMI</name>